<evidence type="ECO:0000313" key="6">
    <source>
        <dbReference type="EMBL" id="GAP29715.1"/>
    </source>
</evidence>
<feature type="domain" description="UspA" evidence="4">
    <location>
        <begin position="168"/>
        <end position="303"/>
    </location>
</feature>
<evidence type="ECO:0000256" key="2">
    <source>
        <dbReference type="ARBA" id="ARBA00022741"/>
    </source>
</evidence>
<dbReference type="InterPro" id="IPR006015">
    <property type="entry name" value="Universal_stress_UspA"/>
</dbReference>
<keyword evidence="2" id="KW-0547">Nucleotide-binding</keyword>
<dbReference type="PANTHER" id="PTHR46268:SF27">
    <property type="entry name" value="UNIVERSAL STRESS PROTEIN RV2623"/>
    <property type="match status" value="1"/>
</dbReference>
<dbReference type="InterPro" id="IPR014729">
    <property type="entry name" value="Rossmann-like_a/b/a_fold"/>
</dbReference>
<name>A0ABC9YWA3_9NOCA</name>
<dbReference type="Pfam" id="PF00582">
    <property type="entry name" value="Usp"/>
    <property type="match status" value="2"/>
</dbReference>
<accession>A0ABC9YWA3</accession>
<dbReference type="CDD" id="cd00293">
    <property type="entry name" value="USP-like"/>
    <property type="match status" value="1"/>
</dbReference>
<feature type="domain" description="UspA" evidence="4">
    <location>
        <begin position="17"/>
        <end position="154"/>
    </location>
</feature>
<keyword evidence="3" id="KW-0067">ATP-binding</keyword>
<dbReference type="GO" id="GO:0005524">
    <property type="term" value="F:ATP binding"/>
    <property type="evidence" value="ECO:0007669"/>
    <property type="project" value="UniProtKB-KW"/>
</dbReference>
<dbReference type="Proteomes" id="UP000037179">
    <property type="component" value="Unassembled WGS sequence"/>
</dbReference>
<dbReference type="SUPFAM" id="SSF52402">
    <property type="entry name" value="Adenine nucleotide alpha hydrolases-like"/>
    <property type="match status" value="2"/>
</dbReference>
<keyword evidence="7" id="KW-1185">Reference proteome</keyword>
<comment type="similarity">
    <text evidence="1">Belongs to the universal stress protein A family.</text>
</comment>
<evidence type="ECO:0000313" key="5">
    <source>
        <dbReference type="EMBL" id="APA98393.1"/>
    </source>
</evidence>
<dbReference type="KEGG" id="nsr:NS506_04345"/>
<reference evidence="5 8" key="3">
    <citation type="submission" date="2016-10" db="EMBL/GenBank/DDBJ databases">
        <title>Genome sequence of Nocardia seriolae strain EM150506, isolated from Anguila japonica.</title>
        <authorList>
            <person name="Han H.-J."/>
        </authorList>
    </citation>
    <scope>NUCLEOTIDE SEQUENCE [LARGE SCALE GENOMIC DNA]</scope>
    <source>
        <strain evidence="5 8">EM150506</strain>
    </source>
</reference>
<dbReference type="PANTHER" id="PTHR46268">
    <property type="entry name" value="STRESS RESPONSE PROTEIN NHAX"/>
    <property type="match status" value="1"/>
</dbReference>
<dbReference type="PRINTS" id="PR01438">
    <property type="entry name" value="UNVRSLSTRESS"/>
</dbReference>
<dbReference type="RefSeq" id="WP_033088429.1">
    <property type="nucleotide sequence ID" value="NZ_AP017900.1"/>
</dbReference>
<dbReference type="EMBL" id="CP017839">
    <property type="protein sequence ID" value="APA98393.1"/>
    <property type="molecule type" value="Genomic_DNA"/>
</dbReference>
<dbReference type="AlphaFoldDB" id="A0ABC9YWA3"/>
<dbReference type="Proteomes" id="UP000180166">
    <property type="component" value="Chromosome"/>
</dbReference>
<evidence type="ECO:0000313" key="8">
    <source>
        <dbReference type="Proteomes" id="UP000180166"/>
    </source>
</evidence>
<gene>
    <name evidence="5" type="ORF">NS506_04345</name>
    <name evidence="6" type="ORF">NSK11_contig00062-0023</name>
</gene>
<dbReference type="GeneID" id="93375169"/>
<evidence type="ECO:0000256" key="1">
    <source>
        <dbReference type="ARBA" id="ARBA00008791"/>
    </source>
</evidence>
<evidence type="ECO:0000313" key="7">
    <source>
        <dbReference type="Proteomes" id="UP000037179"/>
    </source>
</evidence>
<protein>
    <submittedName>
        <fullName evidence="6">Universal stress protein</fullName>
    </submittedName>
</protein>
<proteinExistence type="inferred from homology"/>
<sequence>MTELDYDGPHTLASSGVVVGVDGSPGSELAVQWAADLALRRGRELQLLHGMDVSGATRLGGPYQVMTPAILDTVRMRGRKVLAAAEVLACTGRPELRVSAHMYADTGAKLLVDHAARAYAVVLGATGTVGTLGHLGSTLLTVTAHARGNVVVVRPDPDADNIVRDSGPVVVGIDGGPVSEPAIAAAFTEAAERGAELVAVHVWSDWSSGLFADAAPDTLDELETVEEALLAERLAGWQEKYPEVRVTRRIYVNEPASRLREWSAMAQLVVVGNRGRGGFLGLLLGSTAHALVQHAYCPVMVVHADQ</sequence>
<dbReference type="EMBL" id="BBYQ01000062">
    <property type="protein sequence ID" value="GAP29715.1"/>
    <property type="molecule type" value="Genomic_DNA"/>
</dbReference>
<dbReference type="Gene3D" id="3.40.50.620">
    <property type="entry name" value="HUPs"/>
    <property type="match status" value="2"/>
</dbReference>
<reference evidence="6 7" key="2">
    <citation type="journal article" date="2016" name="Genome Announc.">
        <title>Draft Genome Sequence of Erythromycin- and Oxytetracycline-Sensitive Nocardia seriolae Strain U-1 (NBRC 110359).</title>
        <authorList>
            <person name="Imajoh M."/>
            <person name="Sukeda M."/>
            <person name="Shimizu M."/>
            <person name="Yamane J."/>
            <person name="Ohnishi K."/>
            <person name="Oshima S."/>
        </authorList>
    </citation>
    <scope>NUCLEOTIDE SEQUENCE [LARGE SCALE GENOMIC DNA]</scope>
    <source>
        <strain evidence="6 7">U-1</strain>
    </source>
</reference>
<evidence type="ECO:0000256" key="3">
    <source>
        <dbReference type="ARBA" id="ARBA00022840"/>
    </source>
</evidence>
<reference evidence="7" key="1">
    <citation type="submission" date="2015-07" db="EMBL/GenBank/DDBJ databases">
        <title>Nocardia seriolae U-1 whole genome shotgun sequence.</title>
        <authorList>
            <person name="Imajoh M."/>
            <person name="Fukumoto Y."/>
            <person name="Sukeda M."/>
            <person name="Yamane J."/>
            <person name="Yamasaki K."/>
            <person name="Shimizu M."/>
            <person name="Ohnishi K."/>
            <person name="Oshima S."/>
        </authorList>
    </citation>
    <scope>NUCLEOTIDE SEQUENCE [LARGE SCALE GENOMIC DNA]</scope>
    <source>
        <strain evidence="7">U-1</strain>
    </source>
</reference>
<organism evidence="6 7">
    <name type="scientific">Nocardia seriolae</name>
    <dbReference type="NCBI Taxonomy" id="37332"/>
    <lineage>
        <taxon>Bacteria</taxon>
        <taxon>Bacillati</taxon>
        <taxon>Actinomycetota</taxon>
        <taxon>Actinomycetes</taxon>
        <taxon>Mycobacteriales</taxon>
        <taxon>Nocardiaceae</taxon>
        <taxon>Nocardia</taxon>
    </lineage>
</organism>
<evidence type="ECO:0000259" key="4">
    <source>
        <dbReference type="Pfam" id="PF00582"/>
    </source>
</evidence>
<dbReference type="InterPro" id="IPR006016">
    <property type="entry name" value="UspA"/>
</dbReference>